<protein>
    <submittedName>
        <fullName evidence="1">Uncharacterized protein</fullName>
    </submittedName>
</protein>
<reference evidence="1" key="2">
    <citation type="journal article" date="2024" name="Plant">
        <title>Genomic evolution and insights into agronomic trait innovations of Sesamum species.</title>
        <authorList>
            <person name="Miao H."/>
            <person name="Wang L."/>
            <person name="Qu L."/>
            <person name="Liu H."/>
            <person name="Sun Y."/>
            <person name="Le M."/>
            <person name="Wang Q."/>
            <person name="Wei S."/>
            <person name="Zheng Y."/>
            <person name="Lin W."/>
            <person name="Duan Y."/>
            <person name="Cao H."/>
            <person name="Xiong S."/>
            <person name="Wang X."/>
            <person name="Wei L."/>
            <person name="Li C."/>
            <person name="Ma Q."/>
            <person name="Ju M."/>
            <person name="Zhao R."/>
            <person name="Li G."/>
            <person name="Mu C."/>
            <person name="Tian Q."/>
            <person name="Mei H."/>
            <person name="Zhang T."/>
            <person name="Gao T."/>
            <person name="Zhang H."/>
        </authorList>
    </citation>
    <scope>NUCLEOTIDE SEQUENCE</scope>
    <source>
        <strain evidence="1">KEN8</strain>
    </source>
</reference>
<dbReference type="EMBL" id="JACGWM010000004">
    <property type="protein sequence ID" value="KAL0375652.1"/>
    <property type="molecule type" value="Genomic_DNA"/>
</dbReference>
<dbReference type="AlphaFoldDB" id="A0AAW2R682"/>
<gene>
    <name evidence="1" type="ORF">Scaly_0682800</name>
</gene>
<evidence type="ECO:0000313" key="1">
    <source>
        <dbReference type="EMBL" id="KAL0375652.1"/>
    </source>
</evidence>
<comment type="caution">
    <text evidence="1">The sequence shown here is derived from an EMBL/GenBank/DDBJ whole genome shotgun (WGS) entry which is preliminary data.</text>
</comment>
<accession>A0AAW2R682</accession>
<proteinExistence type="predicted"/>
<name>A0AAW2R682_9LAMI</name>
<reference evidence="1" key="1">
    <citation type="submission" date="2020-06" db="EMBL/GenBank/DDBJ databases">
        <authorList>
            <person name="Li T."/>
            <person name="Hu X."/>
            <person name="Zhang T."/>
            <person name="Song X."/>
            <person name="Zhang H."/>
            <person name="Dai N."/>
            <person name="Sheng W."/>
            <person name="Hou X."/>
            <person name="Wei L."/>
        </authorList>
    </citation>
    <scope>NUCLEOTIDE SEQUENCE</scope>
    <source>
        <strain evidence="1">KEN8</strain>
        <tissue evidence="1">Leaf</tissue>
    </source>
</reference>
<sequence>MIKQIDDVVIWEIKIGLITFYMLLTVKYPELKPHISELTQSIARELDVNASQVQLVNFTPRENDTLIKWAISPAESAGYISNATALNIISRLSENGIHLPESYGSYKVFEWKIEPPSESCSIGFWGMVYLAQPAIGAFVQAVDSVVAEQELQPLQN</sequence>
<organism evidence="1">
    <name type="scientific">Sesamum calycinum</name>
    <dbReference type="NCBI Taxonomy" id="2727403"/>
    <lineage>
        <taxon>Eukaryota</taxon>
        <taxon>Viridiplantae</taxon>
        <taxon>Streptophyta</taxon>
        <taxon>Embryophyta</taxon>
        <taxon>Tracheophyta</taxon>
        <taxon>Spermatophyta</taxon>
        <taxon>Magnoliopsida</taxon>
        <taxon>eudicotyledons</taxon>
        <taxon>Gunneridae</taxon>
        <taxon>Pentapetalae</taxon>
        <taxon>asterids</taxon>
        <taxon>lamiids</taxon>
        <taxon>Lamiales</taxon>
        <taxon>Pedaliaceae</taxon>
        <taxon>Sesamum</taxon>
    </lineage>
</organism>